<dbReference type="InterPro" id="IPR025870">
    <property type="entry name" value="Glyoxalase-like_dom"/>
</dbReference>
<dbReference type="Pfam" id="PF12681">
    <property type="entry name" value="Glyoxalase_2"/>
    <property type="match status" value="1"/>
</dbReference>
<dbReference type="EMBL" id="QSDV01000146">
    <property type="protein sequence ID" value="RGZ10676.1"/>
    <property type="molecule type" value="Genomic_DNA"/>
</dbReference>
<evidence type="ECO:0000259" key="1">
    <source>
        <dbReference type="PROSITE" id="PS51819"/>
    </source>
</evidence>
<dbReference type="InterPro" id="IPR037523">
    <property type="entry name" value="VOC_core"/>
</dbReference>
<dbReference type="Gene3D" id="3.10.180.10">
    <property type="entry name" value="2,3-Dihydroxybiphenyl 1,2-Dioxygenase, domain 1"/>
    <property type="match status" value="1"/>
</dbReference>
<accession>A0A413LXZ1</accession>
<dbReference type="Proteomes" id="UP000285209">
    <property type="component" value="Unassembled WGS sequence"/>
</dbReference>
<sequence length="114" mass="13078">MKLKNILIVVDNIEESIHFYNELFGLNVISRQEGNVIMSEGLVLQDAGVWKESMQIQTIPYNNMTELYFEDNDIEGIVKKLESGRYEVRYATALTELDGGQKLVRFYDPSGNLI</sequence>
<dbReference type="AlphaFoldDB" id="A0A413LXZ1"/>
<name>A0A413LXZ1_9FIRM</name>
<evidence type="ECO:0000313" key="3">
    <source>
        <dbReference type="Proteomes" id="UP000285209"/>
    </source>
</evidence>
<feature type="domain" description="VOC" evidence="1">
    <location>
        <begin position="2"/>
        <end position="114"/>
    </location>
</feature>
<organism evidence="2 3">
    <name type="scientific">Agathobacter rectalis</name>
    <dbReference type="NCBI Taxonomy" id="39491"/>
    <lineage>
        <taxon>Bacteria</taxon>
        <taxon>Bacillati</taxon>
        <taxon>Bacillota</taxon>
        <taxon>Clostridia</taxon>
        <taxon>Lachnospirales</taxon>
        <taxon>Lachnospiraceae</taxon>
        <taxon>Agathobacter</taxon>
    </lineage>
</organism>
<dbReference type="SUPFAM" id="SSF54593">
    <property type="entry name" value="Glyoxalase/Bleomycin resistance protein/Dihydroxybiphenyl dioxygenase"/>
    <property type="match status" value="1"/>
</dbReference>
<feature type="non-terminal residue" evidence="2">
    <location>
        <position position="114"/>
    </location>
</feature>
<protein>
    <submittedName>
        <fullName evidence="2">Glyoxalase</fullName>
    </submittedName>
</protein>
<proteinExistence type="predicted"/>
<reference evidence="2 3" key="1">
    <citation type="submission" date="2018-08" db="EMBL/GenBank/DDBJ databases">
        <title>A genome reference for cultivated species of the human gut microbiota.</title>
        <authorList>
            <person name="Zou Y."/>
            <person name="Xue W."/>
            <person name="Luo G."/>
        </authorList>
    </citation>
    <scope>NUCLEOTIDE SEQUENCE [LARGE SCALE GENOMIC DNA]</scope>
    <source>
        <strain evidence="2 3">AM54-25XD</strain>
    </source>
</reference>
<gene>
    <name evidence="2" type="ORF">DXA03_16890</name>
</gene>
<evidence type="ECO:0000313" key="2">
    <source>
        <dbReference type="EMBL" id="RGZ10676.1"/>
    </source>
</evidence>
<comment type="caution">
    <text evidence="2">The sequence shown here is derived from an EMBL/GenBank/DDBJ whole genome shotgun (WGS) entry which is preliminary data.</text>
</comment>
<dbReference type="InterPro" id="IPR029068">
    <property type="entry name" value="Glyas_Bleomycin-R_OHBP_Dase"/>
</dbReference>
<dbReference type="PROSITE" id="PS51819">
    <property type="entry name" value="VOC"/>
    <property type="match status" value="1"/>
</dbReference>